<evidence type="ECO:0000256" key="5">
    <source>
        <dbReference type="ARBA" id="ARBA00022825"/>
    </source>
</evidence>
<dbReference type="EMBL" id="LSRL02000211">
    <property type="protein sequence ID" value="TDG42634.1"/>
    <property type="molecule type" value="Genomic_DNA"/>
</dbReference>
<gene>
    <name evidence="10" type="ORF">AWZ03_010930</name>
</gene>
<evidence type="ECO:0000256" key="8">
    <source>
        <dbReference type="ARBA" id="ARBA00038868"/>
    </source>
</evidence>
<comment type="catalytic activity">
    <reaction evidence="7">
        <text>Preferential cleavage: Arg-|-Xaa, Lys-|-Xaa.</text>
        <dbReference type="EC" id="3.4.21.4"/>
    </reaction>
</comment>
<dbReference type="SUPFAM" id="SSF50494">
    <property type="entry name" value="Trypsin-like serine proteases"/>
    <property type="match status" value="1"/>
</dbReference>
<feature type="domain" description="Peptidase S1" evidence="9">
    <location>
        <begin position="87"/>
        <end position="200"/>
    </location>
</feature>
<dbReference type="PANTHER" id="PTHR24276">
    <property type="entry name" value="POLYSERASE-RELATED"/>
    <property type="match status" value="1"/>
</dbReference>
<keyword evidence="2" id="KW-0645">Protease</keyword>
<keyword evidence="3" id="KW-0732">Signal</keyword>
<dbReference type="Gene3D" id="2.40.10.10">
    <property type="entry name" value="Trypsin-like serine proteases"/>
    <property type="match status" value="1"/>
</dbReference>
<organism evidence="10 11">
    <name type="scientific">Drosophila navojoa</name>
    <name type="common">Fruit fly</name>
    <dbReference type="NCBI Taxonomy" id="7232"/>
    <lineage>
        <taxon>Eukaryota</taxon>
        <taxon>Metazoa</taxon>
        <taxon>Ecdysozoa</taxon>
        <taxon>Arthropoda</taxon>
        <taxon>Hexapoda</taxon>
        <taxon>Insecta</taxon>
        <taxon>Pterygota</taxon>
        <taxon>Neoptera</taxon>
        <taxon>Endopterygota</taxon>
        <taxon>Diptera</taxon>
        <taxon>Brachycera</taxon>
        <taxon>Muscomorpha</taxon>
        <taxon>Ephydroidea</taxon>
        <taxon>Drosophilidae</taxon>
        <taxon>Drosophila</taxon>
    </lineage>
</organism>
<dbReference type="AlphaFoldDB" id="A0A484B1Q4"/>
<dbReference type="InterPro" id="IPR001254">
    <property type="entry name" value="Trypsin_dom"/>
</dbReference>
<name>A0A484B1Q4_DRONA</name>
<dbReference type="Proteomes" id="UP000295192">
    <property type="component" value="Unassembled WGS sequence"/>
</dbReference>
<evidence type="ECO:0000256" key="4">
    <source>
        <dbReference type="ARBA" id="ARBA00022801"/>
    </source>
</evidence>
<evidence type="ECO:0000256" key="3">
    <source>
        <dbReference type="ARBA" id="ARBA00022729"/>
    </source>
</evidence>
<keyword evidence="5" id="KW-0720">Serine protease</keyword>
<comment type="subcellular location">
    <subcellularLocation>
        <location evidence="1">Secreted</location>
        <location evidence="1">Extracellular space</location>
    </subcellularLocation>
</comment>
<dbReference type="EC" id="3.4.21.4" evidence="8"/>
<keyword evidence="11" id="KW-1185">Reference proteome</keyword>
<sequence length="263" mass="29597">MQFHLMLPTKDSLSNKVELLNAAPDLHCIYRFSFYCCFSFSSSSSFSLRYTASTSVTVESDQFETFEDVSIEDVPFLASVRKIRQDSVAIGSGHICAATIIKNRVLLTAAICIYGKQREDLVVVVGSTFIKGISPMMKVLRVADWRYHGLYKIGEVAYNIGLVFTYDDLSPTMGSIPYLALNTRTVSPHRKCELCGWGGQIGVMQNSPTHFLFTRTTDKMYCYTAAEAAGVMCSYVFFAMYHFDAALDLGYQQQQQQQQQQQE</sequence>
<dbReference type="InterPro" id="IPR009003">
    <property type="entry name" value="Peptidase_S1_PA"/>
</dbReference>
<evidence type="ECO:0000259" key="9">
    <source>
        <dbReference type="Pfam" id="PF00089"/>
    </source>
</evidence>
<evidence type="ECO:0000256" key="7">
    <source>
        <dbReference type="ARBA" id="ARBA00036320"/>
    </source>
</evidence>
<dbReference type="OrthoDB" id="8189841at2759"/>
<dbReference type="GO" id="GO:0004252">
    <property type="term" value="F:serine-type endopeptidase activity"/>
    <property type="evidence" value="ECO:0007669"/>
    <property type="project" value="UniProtKB-EC"/>
</dbReference>
<evidence type="ECO:0000313" key="10">
    <source>
        <dbReference type="EMBL" id="TDG42634.1"/>
    </source>
</evidence>
<keyword evidence="6" id="KW-1015">Disulfide bond</keyword>
<dbReference type="PANTHER" id="PTHR24276:SF91">
    <property type="entry name" value="AT26814P-RELATED"/>
    <property type="match status" value="1"/>
</dbReference>
<dbReference type="InterPro" id="IPR050430">
    <property type="entry name" value="Peptidase_S1"/>
</dbReference>
<evidence type="ECO:0000313" key="11">
    <source>
        <dbReference type="Proteomes" id="UP000295192"/>
    </source>
</evidence>
<proteinExistence type="predicted"/>
<reference evidence="10 11" key="1">
    <citation type="journal article" date="2019" name="J. Hered.">
        <title>An Improved Genome Assembly for Drosophila navojoa, the Basal Species in the mojavensis Cluster.</title>
        <authorList>
            <person name="Vanderlinde T."/>
            <person name="Dupim E.G."/>
            <person name="Nazario-Yepiz N.O."/>
            <person name="Carvalho A.B."/>
        </authorList>
    </citation>
    <scope>NUCLEOTIDE SEQUENCE [LARGE SCALE GENOMIC DNA]</scope>
    <source>
        <strain evidence="10">Navoj_Jal97</strain>
        <tissue evidence="10">Whole organism</tissue>
    </source>
</reference>
<keyword evidence="4" id="KW-0378">Hydrolase</keyword>
<dbReference type="InterPro" id="IPR043504">
    <property type="entry name" value="Peptidase_S1_PA_chymotrypsin"/>
</dbReference>
<accession>A0A484B1Q4</accession>
<dbReference type="Pfam" id="PF00089">
    <property type="entry name" value="Trypsin"/>
    <property type="match status" value="1"/>
</dbReference>
<dbReference type="GO" id="GO:0005576">
    <property type="term" value="C:extracellular region"/>
    <property type="evidence" value="ECO:0007669"/>
    <property type="project" value="UniProtKB-SubCell"/>
</dbReference>
<comment type="caution">
    <text evidence="10">The sequence shown here is derived from an EMBL/GenBank/DDBJ whole genome shotgun (WGS) entry which is preliminary data.</text>
</comment>
<evidence type="ECO:0000256" key="2">
    <source>
        <dbReference type="ARBA" id="ARBA00022670"/>
    </source>
</evidence>
<dbReference type="GO" id="GO:0006508">
    <property type="term" value="P:proteolysis"/>
    <property type="evidence" value="ECO:0007669"/>
    <property type="project" value="UniProtKB-KW"/>
</dbReference>
<protein>
    <recommendedName>
        <fullName evidence="8">trypsin</fullName>
        <ecNumber evidence="8">3.4.21.4</ecNumber>
    </recommendedName>
</protein>
<evidence type="ECO:0000256" key="1">
    <source>
        <dbReference type="ARBA" id="ARBA00004239"/>
    </source>
</evidence>
<evidence type="ECO:0000256" key="6">
    <source>
        <dbReference type="ARBA" id="ARBA00023157"/>
    </source>
</evidence>